<dbReference type="PANTHER" id="PTHR11022:SF41">
    <property type="entry name" value="PEPTIDOGLYCAN-RECOGNITION PROTEIN LC-RELATED"/>
    <property type="match status" value="1"/>
</dbReference>
<dbReference type="SMART" id="SM00644">
    <property type="entry name" value="Ami_2"/>
    <property type="match status" value="1"/>
</dbReference>
<feature type="compositionally biased region" description="Low complexity" evidence="3">
    <location>
        <begin position="232"/>
        <end position="249"/>
    </location>
</feature>
<dbReference type="Pfam" id="PF13517">
    <property type="entry name" value="FG-GAP_3"/>
    <property type="match status" value="1"/>
</dbReference>
<dbReference type="GO" id="GO:0008745">
    <property type="term" value="F:N-acetylmuramoyl-L-alanine amidase activity"/>
    <property type="evidence" value="ECO:0007669"/>
    <property type="project" value="InterPro"/>
</dbReference>
<evidence type="ECO:0000259" key="4">
    <source>
        <dbReference type="SMART" id="SM00644"/>
    </source>
</evidence>
<feature type="domain" description="N-acetylmuramoyl-L-alanine amidase" evidence="4">
    <location>
        <begin position="291"/>
        <end position="444"/>
    </location>
</feature>
<reference evidence="6" key="1">
    <citation type="submission" date="2021-01" db="EMBL/GenBank/DDBJ databases">
        <title>Novel species in genus Nocardioides.</title>
        <authorList>
            <person name="Zhang G."/>
        </authorList>
    </citation>
    <scope>NUCLEOTIDE SEQUENCE</scope>
    <source>
        <strain evidence="6">Zg-536</strain>
    </source>
</reference>
<name>A0A938Y7L4_9ACTN</name>
<dbReference type="InterPro" id="IPR036505">
    <property type="entry name" value="Amidase/PGRP_sf"/>
</dbReference>
<dbReference type="InterPro" id="IPR002502">
    <property type="entry name" value="Amidase_domain"/>
</dbReference>
<feature type="region of interest" description="Disordered" evidence="3">
    <location>
        <begin position="158"/>
        <end position="184"/>
    </location>
</feature>
<dbReference type="SMART" id="SM00701">
    <property type="entry name" value="PGRP"/>
    <property type="match status" value="1"/>
</dbReference>
<dbReference type="Gene3D" id="2.130.10.130">
    <property type="entry name" value="Integrin alpha, N-terminal"/>
    <property type="match status" value="1"/>
</dbReference>
<dbReference type="InterPro" id="IPR013517">
    <property type="entry name" value="FG-GAP"/>
</dbReference>
<dbReference type="GO" id="GO:0009253">
    <property type="term" value="P:peptidoglycan catabolic process"/>
    <property type="evidence" value="ECO:0007669"/>
    <property type="project" value="InterPro"/>
</dbReference>
<dbReference type="InterPro" id="IPR006619">
    <property type="entry name" value="PGRP_domain_met/bac"/>
</dbReference>
<comment type="caution">
    <text evidence="6">The sequence shown here is derived from an EMBL/GenBank/DDBJ whole genome shotgun (WGS) entry which is preliminary data.</text>
</comment>
<evidence type="ECO:0000256" key="1">
    <source>
        <dbReference type="ARBA" id="ARBA00007553"/>
    </source>
</evidence>
<gene>
    <name evidence="6" type="ORF">JK386_05395</name>
</gene>
<dbReference type="InterPro" id="IPR015510">
    <property type="entry name" value="PGRP"/>
</dbReference>
<dbReference type="Pfam" id="PF01510">
    <property type="entry name" value="Amidase_2"/>
    <property type="match status" value="1"/>
</dbReference>
<dbReference type="GO" id="GO:0008270">
    <property type="term" value="F:zinc ion binding"/>
    <property type="evidence" value="ECO:0007669"/>
    <property type="project" value="InterPro"/>
</dbReference>
<dbReference type="Gene3D" id="3.40.80.10">
    <property type="entry name" value="Peptidoglycan recognition protein-like"/>
    <property type="match status" value="1"/>
</dbReference>
<sequence length="729" mass="77660">MPYANDVPERTRRFRFVTLCQQLLALAVVVAVLTPAARTVTMDVRPAQPLDIDANAVGLQAAAFPSEVPTGTVEPAVEEYALTEAAEATEATEATDATEPATVAAEVEPHAENGEAITSEELPVDGYGTVGVTWSPEDRVGDDKIAVEVRTRTGDEWSEWTEAEYHDEHGPDASTEEGKKARPGTDALLVGDVDAVQVKVATEESAPADLKIAVVAPGEATATTKQMPAIDTARSATPASPTSPATPAPGEDDEPVEQPDPAPGTDSLDLQASTPTPKPMIYSRAQWGANEKLRDARSLAYYEVHGGFVHHTVNANDYTAAQVPSIIRGIYAYHTKTRGWSDIGYNFLIDRFGRIWEGRAGGVDRAVVGAHTQGYNNYAFAASAIGNFETAKPTSKLINAYGSLLAWKLSLHGVSAASTAQRIGSKTFPAISGHRDAGKTACPGKHLYAKIPRIRQLAAAAQRVDLGREATGRFVKSGATNVIVRRDRDNRLITLVIKQSAAGVWKVARKVDSGRTLSKNVVSIMRAGDWDRDGSDDLIARKKNGVLLLLRGKGNGTFHGHQVLSDKLKTATLISAPGDVSGDGYPDLMAQPKGGSMRIYPGRGAVGLGTSRDNLPTSYAAYGKVTGTDVVAAGFVNADGAPDALVRRGTKTVLYTGNGPGGWSSQRVVEKSTRGYDWLIGVGRVDGDARSDFVGRKKSNGELFLLIGNGETWKKRHRLGIRNTYDIAG</sequence>
<comment type="similarity">
    <text evidence="1">Belongs to the N-acetylmuramoyl-L-alanine amidase 2 family.</text>
</comment>
<dbReference type="SUPFAM" id="SSF69318">
    <property type="entry name" value="Integrin alpha N-terminal domain"/>
    <property type="match status" value="2"/>
</dbReference>
<evidence type="ECO:0000256" key="3">
    <source>
        <dbReference type="SAM" id="MobiDB-lite"/>
    </source>
</evidence>
<evidence type="ECO:0000313" key="6">
    <source>
        <dbReference type="EMBL" id="MBM9459330.1"/>
    </source>
</evidence>
<dbReference type="RefSeq" id="WP_205290630.1">
    <property type="nucleotide sequence ID" value="NZ_CP074406.1"/>
</dbReference>
<proteinExistence type="inferred from homology"/>
<dbReference type="PANTHER" id="PTHR11022">
    <property type="entry name" value="PEPTIDOGLYCAN RECOGNITION PROTEIN"/>
    <property type="match status" value="1"/>
</dbReference>
<evidence type="ECO:0000313" key="7">
    <source>
        <dbReference type="Proteomes" id="UP000663791"/>
    </source>
</evidence>
<dbReference type="AlphaFoldDB" id="A0A938Y7L4"/>
<evidence type="ECO:0000256" key="2">
    <source>
        <dbReference type="ARBA" id="ARBA00022729"/>
    </source>
</evidence>
<dbReference type="Proteomes" id="UP000663791">
    <property type="component" value="Unassembled WGS sequence"/>
</dbReference>
<organism evidence="6 7">
    <name type="scientific">Nocardioides faecalis</name>
    <dbReference type="NCBI Taxonomy" id="2803858"/>
    <lineage>
        <taxon>Bacteria</taxon>
        <taxon>Bacillati</taxon>
        <taxon>Actinomycetota</taxon>
        <taxon>Actinomycetes</taxon>
        <taxon>Propionibacteriales</taxon>
        <taxon>Nocardioidaceae</taxon>
        <taxon>Nocardioides</taxon>
    </lineage>
</organism>
<evidence type="ECO:0000259" key="5">
    <source>
        <dbReference type="SMART" id="SM00701"/>
    </source>
</evidence>
<feature type="compositionally biased region" description="Basic and acidic residues" evidence="3">
    <location>
        <begin position="163"/>
        <end position="180"/>
    </location>
</feature>
<protein>
    <submittedName>
        <fullName evidence="6">N-acetylmuramoyl-L-alanine amidase</fullName>
    </submittedName>
</protein>
<dbReference type="EMBL" id="JAERTX010000004">
    <property type="protein sequence ID" value="MBM9459330.1"/>
    <property type="molecule type" value="Genomic_DNA"/>
</dbReference>
<dbReference type="CDD" id="cd06583">
    <property type="entry name" value="PGRP"/>
    <property type="match status" value="1"/>
</dbReference>
<feature type="domain" description="Peptidoglycan recognition protein family" evidence="5">
    <location>
        <begin position="279"/>
        <end position="425"/>
    </location>
</feature>
<accession>A0A938Y7L4</accession>
<keyword evidence="2" id="KW-0732">Signal</keyword>
<keyword evidence="7" id="KW-1185">Reference proteome</keyword>
<dbReference type="SUPFAM" id="SSF55846">
    <property type="entry name" value="N-acetylmuramoyl-L-alanine amidase-like"/>
    <property type="match status" value="1"/>
</dbReference>
<feature type="region of interest" description="Disordered" evidence="3">
    <location>
        <begin position="222"/>
        <end position="280"/>
    </location>
</feature>
<dbReference type="InterPro" id="IPR028994">
    <property type="entry name" value="Integrin_alpha_N"/>
</dbReference>